<dbReference type="Gene3D" id="3.90.1150.10">
    <property type="entry name" value="Aspartate Aminotransferase, domain 1"/>
    <property type="match status" value="1"/>
</dbReference>
<dbReference type="PIRSF" id="PIRSF001434">
    <property type="entry name" value="CGS"/>
    <property type="match status" value="1"/>
</dbReference>
<dbReference type="GO" id="GO:0047982">
    <property type="term" value="F:homocysteine desulfhydrase activity"/>
    <property type="evidence" value="ECO:0007669"/>
    <property type="project" value="UniProtKB-EC"/>
</dbReference>
<evidence type="ECO:0000256" key="1">
    <source>
        <dbReference type="ARBA" id="ARBA00001933"/>
    </source>
</evidence>
<comment type="cofactor">
    <cofactor evidence="1 9">
        <name>pyridoxal 5'-phosphate</name>
        <dbReference type="ChEBI" id="CHEBI:597326"/>
    </cofactor>
</comment>
<feature type="modified residue" description="N6-(pyridoxal phosphate)lysine" evidence="8">
    <location>
        <position position="213"/>
    </location>
</feature>
<dbReference type="Gene3D" id="3.40.640.10">
    <property type="entry name" value="Type I PLP-dependent aspartate aminotransferase-like (Major domain)"/>
    <property type="match status" value="1"/>
</dbReference>
<evidence type="ECO:0000256" key="9">
    <source>
        <dbReference type="RuleBase" id="RU362118"/>
    </source>
</evidence>
<proteinExistence type="inferred from homology"/>
<protein>
    <recommendedName>
        <fullName evidence="4">homocysteine desulfhydrase</fullName>
        <ecNumber evidence="4">4.4.1.2</ecNumber>
    </recommendedName>
    <alternativeName>
        <fullName evidence="5">Homocysteine desulfhydrase</fullName>
    </alternativeName>
</protein>
<evidence type="ECO:0000256" key="7">
    <source>
        <dbReference type="ARBA" id="ARBA00052699"/>
    </source>
</evidence>
<reference evidence="11" key="1">
    <citation type="submission" date="2023-03" db="EMBL/GenBank/DDBJ databases">
        <title>Actinoallomurus iriomotensis NBRC 103681.</title>
        <authorList>
            <person name="Ichikawa N."/>
            <person name="Sato H."/>
            <person name="Tonouchi N."/>
        </authorList>
    </citation>
    <scope>NUCLEOTIDE SEQUENCE</scope>
    <source>
        <strain evidence="11">NBRC 103681</strain>
    </source>
</reference>
<dbReference type="EC" id="4.4.1.2" evidence="4"/>
<dbReference type="PANTHER" id="PTHR11808">
    <property type="entry name" value="TRANS-SULFURATION ENZYME FAMILY MEMBER"/>
    <property type="match status" value="1"/>
</dbReference>
<dbReference type="RefSeq" id="WP_285617810.1">
    <property type="nucleotide sequence ID" value="NZ_BSTJ01000001.1"/>
</dbReference>
<dbReference type="GO" id="GO:0019343">
    <property type="term" value="P:cysteine biosynthetic process via cystathionine"/>
    <property type="evidence" value="ECO:0007669"/>
    <property type="project" value="TreeGrafter"/>
</dbReference>
<dbReference type="InterPro" id="IPR054542">
    <property type="entry name" value="Cys_met_metab_PP"/>
</dbReference>
<dbReference type="PANTHER" id="PTHR11808:SF85">
    <property type="entry name" value="CYSTATHIONINE GAMMA-LYASE-RELATED"/>
    <property type="match status" value="1"/>
</dbReference>
<dbReference type="GO" id="GO:0019346">
    <property type="term" value="P:transsulfuration"/>
    <property type="evidence" value="ECO:0007669"/>
    <property type="project" value="InterPro"/>
</dbReference>
<sequence>MSEQPLGENTRAVHLPPAPVPRQEPLGTPVWRSATYAFPTSQEYADVLGERMPGYTYSRIDNPTSDGFAAAVAALEGARVGGVTGEAFASGMAAITGVLLAYTHAGAHVVAPAAAYGGTYGLMSELLSRFGVTTDFVDLTDPARVRAAIRPETRLVWAETLANPTMAVADLPALAEAAHEAGALLVVDSTFATPVVCRPLEHGADLVVHSATKYIGGHSDATGGVVVGRPGVLGPVRAVRLHTGGALAPDEAFLLRRGLETLPLRVRRQCDTAALLAAAAARHPAVARVDYPGLPDHPGRETAVRLFDAGPEGTRFGAIVTITPHGGPEAGMALADGLRLAKVATSLGGTHTLAGHIASTTHRQLDEQALAAAGIGPAAVRFSVGLEDADDLIHDVNNALTALGRIGERDGAFNS</sequence>
<evidence type="ECO:0000256" key="5">
    <source>
        <dbReference type="ARBA" id="ARBA00047199"/>
    </source>
</evidence>
<organism evidence="11 12">
    <name type="scientific">Actinoallomurus iriomotensis</name>
    <dbReference type="NCBI Taxonomy" id="478107"/>
    <lineage>
        <taxon>Bacteria</taxon>
        <taxon>Bacillati</taxon>
        <taxon>Actinomycetota</taxon>
        <taxon>Actinomycetes</taxon>
        <taxon>Streptosporangiales</taxon>
        <taxon>Thermomonosporaceae</taxon>
        <taxon>Actinoallomurus</taxon>
    </lineage>
</organism>
<evidence type="ECO:0000256" key="8">
    <source>
        <dbReference type="PIRSR" id="PIRSR001434-2"/>
    </source>
</evidence>
<dbReference type="PROSITE" id="PS00868">
    <property type="entry name" value="CYS_MET_METAB_PP"/>
    <property type="match status" value="1"/>
</dbReference>
<feature type="region of interest" description="Disordered" evidence="10">
    <location>
        <begin position="1"/>
        <end position="26"/>
    </location>
</feature>
<comment type="caution">
    <text evidence="11">The sequence shown here is derived from an EMBL/GenBank/DDBJ whole genome shotgun (WGS) entry which is preliminary data.</text>
</comment>
<evidence type="ECO:0000313" key="11">
    <source>
        <dbReference type="EMBL" id="GLY72673.1"/>
    </source>
</evidence>
<keyword evidence="3 8" id="KW-0663">Pyridoxal phosphate</keyword>
<dbReference type="InterPro" id="IPR015422">
    <property type="entry name" value="PyrdxlP-dep_Trfase_small"/>
</dbReference>
<comment type="similarity">
    <text evidence="2 9">Belongs to the trans-sulfuration enzymes family.</text>
</comment>
<dbReference type="InterPro" id="IPR015424">
    <property type="entry name" value="PyrdxlP-dep_Trfase"/>
</dbReference>
<evidence type="ECO:0000256" key="3">
    <source>
        <dbReference type="ARBA" id="ARBA00022898"/>
    </source>
</evidence>
<dbReference type="GO" id="GO:0005737">
    <property type="term" value="C:cytoplasm"/>
    <property type="evidence" value="ECO:0007669"/>
    <property type="project" value="TreeGrafter"/>
</dbReference>
<dbReference type="GO" id="GO:0018826">
    <property type="term" value="F:methionine gamma-lyase activity"/>
    <property type="evidence" value="ECO:0007669"/>
    <property type="project" value="UniProtKB-EC"/>
</dbReference>
<dbReference type="Pfam" id="PF01053">
    <property type="entry name" value="Cys_Met_Meta_PP"/>
    <property type="match status" value="1"/>
</dbReference>
<dbReference type="EMBL" id="BSTJ01000001">
    <property type="protein sequence ID" value="GLY72673.1"/>
    <property type="molecule type" value="Genomic_DNA"/>
</dbReference>
<evidence type="ECO:0000313" key="12">
    <source>
        <dbReference type="Proteomes" id="UP001165135"/>
    </source>
</evidence>
<comment type="catalytic activity">
    <reaction evidence="7">
        <text>L-methionine + H2O = methanethiol + 2-oxobutanoate + NH4(+)</text>
        <dbReference type="Rhea" id="RHEA:23800"/>
        <dbReference type="ChEBI" id="CHEBI:15377"/>
        <dbReference type="ChEBI" id="CHEBI:16007"/>
        <dbReference type="ChEBI" id="CHEBI:16763"/>
        <dbReference type="ChEBI" id="CHEBI:28938"/>
        <dbReference type="ChEBI" id="CHEBI:57844"/>
        <dbReference type="EC" id="4.4.1.11"/>
    </reaction>
    <physiologicalReaction direction="left-to-right" evidence="7">
        <dbReference type="Rhea" id="RHEA:23801"/>
    </physiologicalReaction>
</comment>
<evidence type="ECO:0000256" key="4">
    <source>
        <dbReference type="ARBA" id="ARBA00047175"/>
    </source>
</evidence>
<dbReference type="InterPro" id="IPR015421">
    <property type="entry name" value="PyrdxlP-dep_Trfase_major"/>
</dbReference>
<name>A0A9W6RBN5_9ACTN</name>
<dbReference type="FunFam" id="3.40.640.10:FF:000046">
    <property type="entry name" value="Cystathionine gamma-lyase"/>
    <property type="match status" value="1"/>
</dbReference>
<gene>
    <name evidence="11" type="ORF">Airi01_009400</name>
</gene>
<comment type="catalytic activity">
    <reaction evidence="6">
        <text>L-homocysteine + H2O = 2-oxobutanoate + hydrogen sulfide + NH4(+) + H(+)</text>
        <dbReference type="Rhea" id="RHEA:14501"/>
        <dbReference type="ChEBI" id="CHEBI:15377"/>
        <dbReference type="ChEBI" id="CHEBI:15378"/>
        <dbReference type="ChEBI" id="CHEBI:16763"/>
        <dbReference type="ChEBI" id="CHEBI:28938"/>
        <dbReference type="ChEBI" id="CHEBI:29919"/>
        <dbReference type="ChEBI" id="CHEBI:58199"/>
        <dbReference type="EC" id="4.4.1.2"/>
    </reaction>
    <physiologicalReaction direction="left-to-right" evidence="6">
        <dbReference type="Rhea" id="RHEA:14502"/>
    </physiologicalReaction>
</comment>
<dbReference type="CDD" id="cd00614">
    <property type="entry name" value="CGS_like"/>
    <property type="match status" value="1"/>
</dbReference>
<accession>A0A9W6RBN5</accession>
<dbReference type="InterPro" id="IPR000277">
    <property type="entry name" value="Cys/Met-Metab_PyrdxlP-dep_enz"/>
</dbReference>
<dbReference type="GO" id="GO:0004123">
    <property type="term" value="F:cystathionine gamma-lyase activity"/>
    <property type="evidence" value="ECO:0007669"/>
    <property type="project" value="TreeGrafter"/>
</dbReference>
<dbReference type="SUPFAM" id="SSF53383">
    <property type="entry name" value="PLP-dependent transferases"/>
    <property type="match status" value="1"/>
</dbReference>
<evidence type="ECO:0000256" key="10">
    <source>
        <dbReference type="SAM" id="MobiDB-lite"/>
    </source>
</evidence>
<evidence type="ECO:0000256" key="6">
    <source>
        <dbReference type="ARBA" id="ARBA00048780"/>
    </source>
</evidence>
<dbReference type="GO" id="GO:0030170">
    <property type="term" value="F:pyridoxal phosphate binding"/>
    <property type="evidence" value="ECO:0007669"/>
    <property type="project" value="InterPro"/>
</dbReference>
<evidence type="ECO:0000256" key="2">
    <source>
        <dbReference type="ARBA" id="ARBA00009077"/>
    </source>
</evidence>
<dbReference type="Proteomes" id="UP001165135">
    <property type="component" value="Unassembled WGS sequence"/>
</dbReference>
<dbReference type="AlphaFoldDB" id="A0A9W6RBN5"/>